<name>A0A9X3J5X9_9BACT</name>
<organism evidence="2 3">
    <name type="scientific">Draconibacterium aestuarii</name>
    <dbReference type="NCBI Taxonomy" id="2998507"/>
    <lineage>
        <taxon>Bacteria</taxon>
        <taxon>Pseudomonadati</taxon>
        <taxon>Bacteroidota</taxon>
        <taxon>Bacteroidia</taxon>
        <taxon>Marinilabiliales</taxon>
        <taxon>Prolixibacteraceae</taxon>
        <taxon>Draconibacterium</taxon>
    </lineage>
</organism>
<feature type="domain" description="TonB C-terminal" evidence="1">
    <location>
        <begin position="76"/>
        <end position="140"/>
    </location>
</feature>
<dbReference type="AlphaFoldDB" id="A0A9X3J5X9"/>
<proteinExistence type="predicted"/>
<evidence type="ECO:0000259" key="1">
    <source>
        <dbReference type="Pfam" id="PF03544"/>
    </source>
</evidence>
<dbReference type="Pfam" id="PF03544">
    <property type="entry name" value="TonB_C"/>
    <property type="match status" value="1"/>
</dbReference>
<gene>
    <name evidence="2" type="ORF">OU798_01790</name>
</gene>
<reference evidence="2" key="1">
    <citation type="submission" date="2022-11" db="EMBL/GenBank/DDBJ databases">
        <title>Marilongibacter aestuarii gen. nov., sp. nov., isolated from tidal flat sediment.</title>
        <authorList>
            <person name="Jiayan W."/>
        </authorList>
    </citation>
    <scope>NUCLEOTIDE SEQUENCE</scope>
    <source>
        <strain evidence="2">Z1-6</strain>
    </source>
</reference>
<evidence type="ECO:0000313" key="2">
    <source>
        <dbReference type="EMBL" id="MCY1719055.1"/>
    </source>
</evidence>
<evidence type="ECO:0000313" key="3">
    <source>
        <dbReference type="Proteomes" id="UP001145087"/>
    </source>
</evidence>
<dbReference type="EMBL" id="JAPOHD010000005">
    <property type="protein sequence ID" value="MCY1719055.1"/>
    <property type="molecule type" value="Genomic_DNA"/>
</dbReference>
<dbReference type="InterPro" id="IPR037682">
    <property type="entry name" value="TonB_C"/>
</dbReference>
<dbReference type="RefSeq" id="WP_343331392.1">
    <property type="nucleotide sequence ID" value="NZ_JAPOHD010000005.1"/>
</dbReference>
<keyword evidence="3" id="KW-1185">Reference proteome</keyword>
<protein>
    <submittedName>
        <fullName evidence="2">Energy transducer TonB</fullName>
    </submittedName>
</protein>
<sequence>MKTIIFLLCMLSVALTGITQNELPKTDVNIDDVKVSPPVFAGEIIAPEEEAPKLSLLQEYMLDRITFNEELGEGLKEGTEVVQFTVTPSGNVSDIKIINSVCSPIDKEVVRVLETTDGMWKPGYNNEEPVAMEKEVVLAFRRNYGLYGKSCSEYLKKKPHVILLWDQKRSF</sequence>
<comment type="caution">
    <text evidence="2">The sequence shown here is derived from an EMBL/GenBank/DDBJ whole genome shotgun (WGS) entry which is preliminary data.</text>
</comment>
<accession>A0A9X3J5X9</accession>
<dbReference type="GO" id="GO:0055085">
    <property type="term" value="P:transmembrane transport"/>
    <property type="evidence" value="ECO:0007669"/>
    <property type="project" value="InterPro"/>
</dbReference>
<dbReference type="Proteomes" id="UP001145087">
    <property type="component" value="Unassembled WGS sequence"/>
</dbReference>
<dbReference type="Gene3D" id="3.30.1150.10">
    <property type="match status" value="1"/>
</dbReference>
<dbReference type="SUPFAM" id="SSF74653">
    <property type="entry name" value="TolA/TonB C-terminal domain"/>
    <property type="match status" value="1"/>
</dbReference>